<keyword evidence="2" id="KW-1133">Transmembrane helix</keyword>
<dbReference type="Proteomes" id="UP000292665">
    <property type="component" value="Unassembled WGS sequence"/>
</dbReference>
<keyword evidence="2" id="KW-0472">Membrane</keyword>
<reference evidence="3 5" key="1">
    <citation type="submission" date="2015-09" db="EMBL/GenBank/DDBJ databases">
        <authorList>
            <consortium name="Pathogen Informatics"/>
        </authorList>
    </citation>
    <scope>NUCLEOTIDE SEQUENCE [LARGE SCALE GENOMIC DNA]</scope>
    <source>
        <strain evidence="3 5">2789STDY5834841</strain>
    </source>
</reference>
<dbReference type="Proteomes" id="UP000095787">
    <property type="component" value="Unassembled WGS sequence"/>
</dbReference>
<dbReference type="AlphaFoldDB" id="A0A173YSD1"/>
<feature type="transmembrane region" description="Helical" evidence="2">
    <location>
        <begin position="107"/>
        <end position="127"/>
    </location>
</feature>
<keyword evidence="2" id="KW-0812">Transmembrane</keyword>
<feature type="region of interest" description="Disordered" evidence="1">
    <location>
        <begin position="1"/>
        <end position="40"/>
    </location>
</feature>
<evidence type="ECO:0000313" key="4">
    <source>
        <dbReference type="EMBL" id="RYS78254.1"/>
    </source>
</evidence>
<protein>
    <submittedName>
        <fullName evidence="3">Uncharacterized protein</fullName>
    </submittedName>
</protein>
<accession>A0A173YSD1</accession>
<feature type="transmembrane region" description="Helical" evidence="2">
    <location>
        <begin position="70"/>
        <end position="95"/>
    </location>
</feature>
<evidence type="ECO:0000313" key="6">
    <source>
        <dbReference type="Proteomes" id="UP000292665"/>
    </source>
</evidence>
<dbReference type="RefSeq" id="WP_004846779.1">
    <property type="nucleotide sequence ID" value="NZ_CATVPX010000045.1"/>
</dbReference>
<evidence type="ECO:0000256" key="2">
    <source>
        <dbReference type="SAM" id="Phobius"/>
    </source>
</evidence>
<evidence type="ECO:0000256" key="1">
    <source>
        <dbReference type="SAM" id="MobiDB-lite"/>
    </source>
</evidence>
<dbReference type="EMBL" id="RCYR01000027">
    <property type="protein sequence ID" value="RYS78254.1"/>
    <property type="molecule type" value="Genomic_DNA"/>
</dbReference>
<dbReference type="InterPro" id="IPR046140">
    <property type="entry name" value="DUF6142"/>
</dbReference>
<proteinExistence type="predicted"/>
<dbReference type="GeneID" id="97330097"/>
<feature type="transmembrane region" description="Helical" evidence="2">
    <location>
        <begin position="41"/>
        <end position="64"/>
    </location>
</feature>
<organism evidence="3 5">
    <name type="scientific">[Ruminococcus] torques</name>
    <dbReference type="NCBI Taxonomy" id="33039"/>
    <lineage>
        <taxon>Bacteria</taxon>
        <taxon>Bacillati</taxon>
        <taxon>Bacillota</taxon>
        <taxon>Clostridia</taxon>
        <taxon>Lachnospirales</taxon>
        <taxon>Lachnospiraceae</taxon>
        <taxon>Mediterraneibacter</taxon>
    </lineage>
</organism>
<gene>
    <name evidence="4" type="ORF">EAI93_11480</name>
    <name evidence="3" type="ORF">ERS852456_00482</name>
</gene>
<evidence type="ECO:0000313" key="3">
    <source>
        <dbReference type="EMBL" id="CUN66363.1"/>
    </source>
</evidence>
<evidence type="ECO:0000313" key="5">
    <source>
        <dbReference type="Proteomes" id="UP000095787"/>
    </source>
</evidence>
<reference evidence="4 6" key="2">
    <citation type="journal article" date="2019" name="Science, e1252229">
        <title>Invertible promoters mediate bacterial phase variation, antibiotic resistance, and host adaptation in the gut.</title>
        <authorList>
            <person name="Jiang X."/>
            <person name="Hall A.B."/>
            <person name="Arthur T.D."/>
            <person name="Plichta D.R."/>
            <person name="Covington C.T."/>
            <person name="Poyet M."/>
            <person name="Crothers J."/>
            <person name="Moses P.L."/>
            <person name="Tolonen A.C."/>
            <person name="Vlamakis H."/>
            <person name="Alm E.J."/>
            <person name="Xavier R.J."/>
        </authorList>
    </citation>
    <scope>NUCLEOTIDE SEQUENCE [LARGE SCALE GENOMIC DNA]</scope>
    <source>
        <strain evidence="6">aa_0143</strain>
        <strain evidence="4">Aa_0143</strain>
    </source>
</reference>
<dbReference type="Pfam" id="PF19639">
    <property type="entry name" value="DUF6142"/>
    <property type="match status" value="1"/>
</dbReference>
<dbReference type="EMBL" id="CYZO01000005">
    <property type="protein sequence ID" value="CUN66363.1"/>
    <property type="molecule type" value="Genomic_DNA"/>
</dbReference>
<feature type="compositionally biased region" description="Basic residues" evidence="1">
    <location>
        <begin position="25"/>
        <end position="35"/>
    </location>
</feature>
<sequence>MFGKEKKAEDKKKETALKREENRKKSGVKHKKPKQKQAGNGNLSCLFGLGSAAVLAGCIAYAFVRRGEAPGIIGGITIISLILAGYGIYSAIIGFRERERSYLTCKIGIVMNAAAIISFFAVFIRGLN</sequence>
<name>A0A173YSD1_9FIRM</name>
<feature type="compositionally biased region" description="Basic and acidic residues" evidence="1">
    <location>
        <begin position="1"/>
        <end position="24"/>
    </location>
</feature>